<evidence type="ECO:0000256" key="2">
    <source>
        <dbReference type="ARBA" id="ARBA00012961"/>
    </source>
</evidence>
<reference evidence="8" key="1">
    <citation type="submission" date="2021-01" db="UniProtKB">
        <authorList>
            <consortium name="EnsemblMetazoa"/>
        </authorList>
    </citation>
    <scope>IDENTIFICATION</scope>
</reference>
<dbReference type="InterPro" id="IPR017665">
    <property type="entry name" value="Guanylate_kinase"/>
</dbReference>
<dbReference type="InterPro" id="IPR008145">
    <property type="entry name" value="GK/Ca_channel_bsu"/>
</dbReference>
<evidence type="ECO:0000256" key="4">
    <source>
        <dbReference type="ARBA" id="ARBA00022741"/>
    </source>
</evidence>
<dbReference type="HAMAP" id="MF_00328">
    <property type="entry name" value="Guanylate_kinase"/>
    <property type="match status" value="1"/>
</dbReference>
<dbReference type="NCBIfam" id="TIGR03263">
    <property type="entry name" value="guanyl_kin"/>
    <property type="match status" value="1"/>
</dbReference>
<comment type="similarity">
    <text evidence="1">Belongs to the guanylate kinase family.</text>
</comment>
<protein>
    <recommendedName>
        <fullName evidence="2">guanylate kinase</fullName>
        <ecNumber evidence="2">2.7.4.8</ecNumber>
    </recommendedName>
</protein>
<evidence type="ECO:0000256" key="1">
    <source>
        <dbReference type="ARBA" id="ARBA00005790"/>
    </source>
</evidence>
<dbReference type="SUPFAM" id="SSF52540">
    <property type="entry name" value="P-loop containing nucleoside triphosphate hydrolases"/>
    <property type="match status" value="1"/>
</dbReference>
<dbReference type="PROSITE" id="PS50052">
    <property type="entry name" value="GUANYLATE_KINASE_2"/>
    <property type="match status" value="1"/>
</dbReference>
<dbReference type="SMART" id="SM00072">
    <property type="entry name" value="GuKc"/>
    <property type="match status" value="1"/>
</dbReference>
<keyword evidence="4" id="KW-0547">Nucleotide-binding</keyword>
<evidence type="ECO:0000313" key="8">
    <source>
        <dbReference type="EnsemblMetazoa" id="CLYHEMP002695.1"/>
    </source>
</evidence>
<dbReference type="Gene3D" id="3.40.50.300">
    <property type="entry name" value="P-loop containing nucleotide triphosphate hydrolases"/>
    <property type="match status" value="1"/>
</dbReference>
<keyword evidence="6" id="KW-0067">ATP-binding</keyword>
<dbReference type="PANTHER" id="PTHR23117">
    <property type="entry name" value="GUANYLATE KINASE-RELATED"/>
    <property type="match status" value="1"/>
</dbReference>
<evidence type="ECO:0000259" key="7">
    <source>
        <dbReference type="PROSITE" id="PS50052"/>
    </source>
</evidence>
<evidence type="ECO:0000256" key="6">
    <source>
        <dbReference type="ARBA" id="ARBA00022840"/>
    </source>
</evidence>
<dbReference type="Pfam" id="PF00625">
    <property type="entry name" value="Guanylate_kin"/>
    <property type="match status" value="1"/>
</dbReference>
<evidence type="ECO:0000256" key="3">
    <source>
        <dbReference type="ARBA" id="ARBA00022679"/>
    </source>
</evidence>
<dbReference type="PANTHER" id="PTHR23117:SF13">
    <property type="entry name" value="GUANYLATE KINASE"/>
    <property type="match status" value="1"/>
</dbReference>
<keyword evidence="5" id="KW-0418">Kinase</keyword>
<dbReference type="GO" id="GO:0005524">
    <property type="term" value="F:ATP binding"/>
    <property type="evidence" value="ECO:0007669"/>
    <property type="project" value="UniProtKB-KW"/>
</dbReference>
<dbReference type="OrthoDB" id="6334211at2759"/>
<dbReference type="FunFam" id="3.30.63.10:FF:000002">
    <property type="entry name" value="Guanylate kinase 1"/>
    <property type="match status" value="1"/>
</dbReference>
<dbReference type="EC" id="2.7.4.8" evidence="2"/>
<dbReference type="EnsemblMetazoa" id="CLYHEMT002695.1">
    <property type="protein sequence ID" value="CLYHEMP002695.1"/>
    <property type="gene ID" value="CLYHEMG002695"/>
</dbReference>
<keyword evidence="3" id="KW-0808">Transferase</keyword>
<dbReference type="RefSeq" id="XP_066929633.1">
    <property type="nucleotide sequence ID" value="XM_067073532.1"/>
</dbReference>
<sequence length="234" mass="26153">MLAEISAVAVFSRQLFKPGSKFLLQQILSTSTRAASTSMAAGPKLRPIVLSGPSGCGKSTIIKKLMENYPGQFGFSVSHTTRNPRPGEVDGKDYHYSNKEEMLKAIENGEFLESAEFSGNVYGTSKKAVQDVLDSGKICIMDIDSQGVKNVKKVNFDCVLVFIQPPSIEELERRLRGRGTESEEAIQKRLNTSKKEFEYAELPDSYHHKVINDDLEKAYIDLRDIISKDIRKLE</sequence>
<evidence type="ECO:0000313" key="9">
    <source>
        <dbReference type="Proteomes" id="UP000594262"/>
    </source>
</evidence>
<dbReference type="AlphaFoldDB" id="A0A7M5ULZ9"/>
<name>A0A7M5ULZ9_9CNID</name>
<dbReference type="Proteomes" id="UP000594262">
    <property type="component" value="Unplaced"/>
</dbReference>
<feature type="domain" description="Guanylate kinase-like" evidence="7">
    <location>
        <begin position="45"/>
        <end position="227"/>
    </location>
</feature>
<dbReference type="GO" id="GO:0004385">
    <property type="term" value="F:GMP kinase activity"/>
    <property type="evidence" value="ECO:0007669"/>
    <property type="project" value="UniProtKB-EC"/>
</dbReference>
<organism evidence="8 9">
    <name type="scientific">Clytia hemisphaerica</name>
    <dbReference type="NCBI Taxonomy" id="252671"/>
    <lineage>
        <taxon>Eukaryota</taxon>
        <taxon>Metazoa</taxon>
        <taxon>Cnidaria</taxon>
        <taxon>Hydrozoa</taxon>
        <taxon>Hydroidolina</taxon>
        <taxon>Leptothecata</taxon>
        <taxon>Obeliida</taxon>
        <taxon>Clytiidae</taxon>
        <taxon>Clytia</taxon>
    </lineage>
</organism>
<dbReference type="InterPro" id="IPR027417">
    <property type="entry name" value="P-loop_NTPase"/>
</dbReference>
<accession>A0A7M5ULZ9</accession>
<dbReference type="GO" id="GO:0005829">
    <property type="term" value="C:cytosol"/>
    <property type="evidence" value="ECO:0007669"/>
    <property type="project" value="TreeGrafter"/>
</dbReference>
<proteinExistence type="inferred from homology"/>
<dbReference type="InterPro" id="IPR008144">
    <property type="entry name" value="Guanylate_kin-like_dom"/>
</dbReference>
<evidence type="ECO:0000256" key="5">
    <source>
        <dbReference type="ARBA" id="ARBA00022777"/>
    </source>
</evidence>
<dbReference type="FunFam" id="3.40.50.300:FF:000776">
    <property type="entry name" value="Guanylate kinase 2"/>
    <property type="match status" value="1"/>
</dbReference>
<dbReference type="CDD" id="cd00071">
    <property type="entry name" value="GMPK"/>
    <property type="match status" value="1"/>
</dbReference>
<dbReference type="GeneID" id="136817194"/>
<keyword evidence="9" id="KW-1185">Reference proteome</keyword>